<feature type="chain" id="PRO_5026121718" evidence="1">
    <location>
        <begin position="16"/>
        <end position="71"/>
    </location>
</feature>
<reference evidence="2 3" key="1">
    <citation type="journal article" date="2016" name="Sci. Rep.">
        <title>Peltaster fructicola genome reveals evolution from an invasive phytopathogen to an ectophytic parasite.</title>
        <authorList>
            <person name="Xu C."/>
            <person name="Chen H."/>
            <person name="Gleason M.L."/>
            <person name="Xu J.R."/>
            <person name="Liu H."/>
            <person name="Zhang R."/>
            <person name="Sun G."/>
        </authorList>
    </citation>
    <scope>NUCLEOTIDE SEQUENCE [LARGE SCALE GENOMIC DNA]</scope>
    <source>
        <strain evidence="2 3">LNHT1506</strain>
    </source>
</reference>
<evidence type="ECO:0000256" key="1">
    <source>
        <dbReference type="SAM" id="SignalP"/>
    </source>
</evidence>
<protein>
    <submittedName>
        <fullName evidence="2">Uncharacterized protein</fullName>
    </submittedName>
</protein>
<evidence type="ECO:0000313" key="2">
    <source>
        <dbReference type="EMBL" id="QIW98217.1"/>
    </source>
</evidence>
<dbReference type="Proteomes" id="UP000503462">
    <property type="component" value="Chromosome 2"/>
</dbReference>
<gene>
    <name evidence="2" type="ORF">AMS68_003735</name>
</gene>
<dbReference type="AlphaFoldDB" id="A0A6H0XUC6"/>
<name>A0A6H0XUC6_9PEZI</name>
<organism evidence="2 3">
    <name type="scientific">Peltaster fructicola</name>
    <dbReference type="NCBI Taxonomy" id="286661"/>
    <lineage>
        <taxon>Eukaryota</taxon>
        <taxon>Fungi</taxon>
        <taxon>Dikarya</taxon>
        <taxon>Ascomycota</taxon>
        <taxon>Pezizomycotina</taxon>
        <taxon>Dothideomycetes</taxon>
        <taxon>Dothideomycetes incertae sedis</taxon>
        <taxon>Peltaster</taxon>
    </lineage>
</organism>
<proteinExistence type="predicted"/>
<keyword evidence="3" id="KW-1185">Reference proteome</keyword>
<accession>A0A6H0XUC6</accession>
<keyword evidence="1" id="KW-0732">Signal</keyword>
<evidence type="ECO:0000313" key="3">
    <source>
        <dbReference type="Proteomes" id="UP000503462"/>
    </source>
</evidence>
<dbReference type="EMBL" id="CP051140">
    <property type="protein sequence ID" value="QIW98217.1"/>
    <property type="molecule type" value="Genomic_DNA"/>
</dbReference>
<sequence>MKVIALFALLGLAAAVPTPQDTSSLEAQLSAFLQSLSASGSANGNSPSATGNTLVLPSSIVFDPVIGGASQ</sequence>
<feature type="signal peptide" evidence="1">
    <location>
        <begin position="1"/>
        <end position="15"/>
    </location>
</feature>